<keyword evidence="2" id="KW-1185">Reference proteome</keyword>
<dbReference type="EMBL" id="JARGYT010000004">
    <property type="protein sequence ID" value="MDZ5761776.1"/>
    <property type="molecule type" value="Genomic_DNA"/>
</dbReference>
<evidence type="ECO:0000313" key="2">
    <source>
        <dbReference type="Proteomes" id="UP001293791"/>
    </source>
</evidence>
<organism evidence="1 2">
    <name type="scientific">Candidatus Cyrtobacter comes</name>
    <dbReference type="NCBI Taxonomy" id="675776"/>
    <lineage>
        <taxon>Bacteria</taxon>
        <taxon>Pseudomonadati</taxon>
        <taxon>Pseudomonadota</taxon>
        <taxon>Alphaproteobacteria</taxon>
        <taxon>Rickettsiales</taxon>
        <taxon>Candidatus Midichloriaceae</taxon>
        <taxon>Candidatus Cyrtobacter</taxon>
    </lineage>
</organism>
<evidence type="ECO:0000313" key="1">
    <source>
        <dbReference type="EMBL" id="MDZ5761776.1"/>
    </source>
</evidence>
<sequence>MNSYKNIIECYAGYPKLIRWPVFLMQIPISKTLNSIFEQIFQAIHGKEAVYNPEFKWFTKNGIIQKDEFIKSLAFYSGGIIQLFSPKVIDKIASLPLLKQFFDIENEHGLLPTLIFYALIKSGISASIFYLCNCDSKSLSAIPLYYTSDAICDYVRYKLAARIAQSLGYDNQIEDNQTDDNQTEDNQTEAHELLHAALHQDDGTLA</sequence>
<name>A0ABU5L6M8_9RICK</name>
<reference evidence="1 2" key="1">
    <citation type="submission" date="2023-02" db="EMBL/GenBank/DDBJ databases">
        <title>Host association and intracellularity evolved multiple times independently in the Rickettsiales.</title>
        <authorList>
            <person name="Castelli M."/>
            <person name="Nardi T."/>
            <person name="Gammuto L."/>
            <person name="Bellinzona G."/>
            <person name="Sabaneyeva E."/>
            <person name="Potekhin A."/>
            <person name="Serra V."/>
            <person name="Petroni G."/>
            <person name="Sassera D."/>
        </authorList>
    </citation>
    <scope>NUCLEOTIDE SEQUENCE [LARGE SCALE GENOMIC DNA]</scope>
    <source>
        <strain evidence="1 2">BOD18</strain>
    </source>
</reference>
<protein>
    <submittedName>
        <fullName evidence="1">Uncharacterized protein</fullName>
    </submittedName>
</protein>
<gene>
    <name evidence="1" type="ORF">Cyrtocomes_00134</name>
</gene>
<dbReference type="Proteomes" id="UP001293791">
    <property type="component" value="Unassembled WGS sequence"/>
</dbReference>
<accession>A0ABU5L6M8</accession>
<comment type="caution">
    <text evidence="1">The sequence shown here is derived from an EMBL/GenBank/DDBJ whole genome shotgun (WGS) entry which is preliminary data.</text>
</comment>
<proteinExistence type="predicted"/>